<evidence type="ECO:0000256" key="7">
    <source>
        <dbReference type="ARBA" id="ARBA00022691"/>
    </source>
</evidence>
<dbReference type="OrthoDB" id="73890at2759"/>
<dbReference type="Gene3D" id="3.40.50.150">
    <property type="entry name" value="Vaccinia Virus protein VP39"/>
    <property type="match status" value="1"/>
</dbReference>
<dbReference type="PANTHER" id="PTHR11579:SF0">
    <property type="entry name" value="PROTEIN-L-ISOASPARTATE(D-ASPARTATE) O-METHYLTRANSFERASE"/>
    <property type="match status" value="1"/>
</dbReference>
<evidence type="ECO:0000313" key="9">
    <source>
        <dbReference type="EMBL" id="KAG2430490.1"/>
    </source>
</evidence>
<evidence type="ECO:0000256" key="5">
    <source>
        <dbReference type="ARBA" id="ARBA00022603"/>
    </source>
</evidence>
<comment type="similarity">
    <text evidence="2">Belongs to the methyltransferase superfamily. L-isoaspartyl/D-aspartyl protein methyltransferase family.</text>
</comment>
<dbReference type="GO" id="GO:0032259">
    <property type="term" value="P:methylation"/>
    <property type="evidence" value="ECO:0007669"/>
    <property type="project" value="UniProtKB-KW"/>
</dbReference>
<comment type="subcellular location">
    <subcellularLocation>
        <location evidence="1">Cytoplasm</location>
    </subcellularLocation>
</comment>
<dbReference type="InterPro" id="IPR029063">
    <property type="entry name" value="SAM-dependent_MTases_sf"/>
</dbReference>
<dbReference type="GO" id="GO:0005737">
    <property type="term" value="C:cytoplasm"/>
    <property type="evidence" value="ECO:0007669"/>
    <property type="project" value="UniProtKB-SubCell"/>
</dbReference>
<feature type="compositionally biased region" description="Gly residues" evidence="8">
    <location>
        <begin position="113"/>
        <end position="128"/>
    </location>
</feature>
<name>A0A835T222_CHLIN</name>
<dbReference type="SUPFAM" id="SSF53335">
    <property type="entry name" value="S-adenosyl-L-methionine-dependent methyltransferases"/>
    <property type="match status" value="1"/>
</dbReference>
<dbReference type="EC" id="2.1.1.77" evidence="3"/>
<dbReference type="Pfam" id="PF01135">
    <property type="entry name" value="PCMT"/>
    <property type="match status" value="2"/>
</dbReference>
<sequence length="329" mass="32930">MSWTCHGSSNASMVAALKRAGLVRSPHVEAAMLAVDRGLFVPPGQSPYQDAPQPLGCGATISAPHMHAVCLELMAEQLRPGARVLDVGSGSGYLALVFAAMVAPPPAAPGSSSSGGGGGSSSSSAGGGGRVVGVEHIGELVGGSVAAAGRVGGWARRLLDEDRLRLEQVGRGARRLGGGAAGPRRWGGGAVGRGAAAGDGFAGHPAWAPFDAIHVGAAAPAVPPALVSQLAPGGRLVLPVGPEGGPQALVVVDKDAEGHVTSRREMGVMYVPLTTEHAQRSRAGTGAVWRGPLPVALVEEEEEEQQAAEGPQPRGSQREAELSGSGGGR</sequence>
<dbReference type="EMBL" id="JAEHOC010000027">
    <property type="protein sequence ID" value="KAG2430490.1"/>
    <property type="molecule type" value="Genomic_DNA"/>
</dbReference>
<keyword evidence="5" id="KW-0489">Methyltransferase</keyword>
<dbReference type="GO" id="GO:0004719">
    <property type="term" value="F:protein-L-isoaspartate (D-aspartate) O-methyltransferase activity"/>
    <property type="evidence" value="ECO:0007669"/>
    <property type="project" value="UniProtKB-EC"/>
</dbReference>
<keyword evidence="4" id="KW-0963">Cytoplasm</keyword>
<proteinExistence type="inferred from homology"/>
<feature type="region of interest" description="Disordered" evidence="8">
    <location>
        <begin position="300"/>
        <end position="329"/>
    </location>
</feature>
<protein>
    <recommendedName>
        <fullName evidence="3">protein-L-isoaspartate(D-aspartate) O-methyltransferase</fullName>
        <ecNumber evidence="3">2.1.1.77</ecNumber>
    </recommendedName>
</protein>
<organism evidence="9 10">
    <name type="scientific">Chlamydomonas incerta</name>
    <dbReference type="NCBI Taxonomy" id="51695"/>
    <lineage>
        <taxon>Eukaryota</taxon>
        <taxon>Viridiplantae</taxon>
        <taxon>Chlorophyta</taxon>
        <taxon>core chlorophytes</taxon>
        <taxon>Chlorophyceae</taxon>
        <taxon>CS clade</taxon>
        <taxon>Chlamydomonadales</taxon>
        <taxon>Chlamydomonadaceae</taxon>
        <taxon>Chlamydomonas</taxon>
    </lineage>
</organism>
<gene>
    <name evidence="9" type="ORF">HXX76_010013</name>
</gene>
<comment type="caution">
    <text evidence="9">The sequence shown here is derived from an EMBL/GenBank/DDBJ whole genome shotgun (WGS) entry which is preliminary data.</text>
</comment>
<keyword evidence="10" id="KW-1185">Reference proteome</keyword>
<evidence type="ECO:0000256" key="1">
    <source>
        <dbReference type="ARBA" id="ARBA00004496"/>
    </source>
</evidence>
<evidence type="ECO:0000256" key="8">
    <source>
        <dbReference type="SAM" id="MobiDB-lite"/>
    </source>
</evidence>
<evidence type="ECO:0000256" key="6">
    <source>
        <dbReference type="ARBA" id="ARBA00022679"/>
    </source>
</evidence>
<evidence type="ECO:0000313" key="10">
    <source>
        <dbReference type="Proteomes" id="UP000650467"/>
    </source>
</evidence>
<evidence type="ECO:0000256" key="4">
    <source>
        <dbReference type="ARBA" id="ARBA00022490"/>
    </source>
</evidence>
<accession>A0A835T222</accession>
<dbReference type="PANTHER" id="PTHR11579">
    <property type="entry name" value="PROTEIN-L-ISOASPARTATE O-METHYLTRANSFERASE"/>
    <property type="match status" value="1"/>
</dbReference>
<evidence type="ECO:0000256" key="3">
    <source>
        <dbReference type="ARBA" id="ARBA00011890"/>
    </source>
</evidence>
<keyword evidence="6" id="KW-0808">Transferase</keyword>
<keyword evidence="7" id="KW-0949">S-adenosyl-L-methionine</keyword>
<reference evidence="9" key="1">
    <citation type="journal article" date="2020" name="bioRxiv">
        <title>Comparative genomics of Chlamydomonas.</title>
        <authorList>
            <person name="Craig R.J."/>
            <person name="Hasan A.R."/>
            <person name="Ness R.W."/>
            <person name="Keightley P.D."/>
        </authorList>
    </citation>
    <scope>NUCLEOTIDE SEQUENCE</scope>
    <source>
        <strain evidence="9">SAG 7.73</strain>
    </source>
</reference>
<dbReference type="AlphaFoldDB" id="A0A835T222"/>
<dbReference type="InterPro" id="IPR000682">
    <property type="entry name" value="PCMT"/>
</dbReference>
<dbReference type="Proteomes" id="UP000650467">
    <property type="component" value="Unassembled WGS sequence"/>
</dbReference>
<evidence type="ECO:0000256" key="2">
    <source>
        <dbReference type="ARBA" id="ARBA00005369"/>
    </source>
</evidence>
<feature type="region of interest" description="Disordered" evidence="8">
    <location>
        <begin position="107"/>
        <end position="128"/>
    </location>
</feature>